<keyword evidence="3" id="KW-1185">Reference proteome</keyword>
<evidence type="ECO:0000256" key="1">
    <source>
        <dbReference type="SAM" id="MobiDB-lite"/>
    </source>
</evidence>
<dbReference type="AlphaFoldDB" id="A0A2B7XHS2"/>
<name>A0A2B7XHS2_9EURO</name>
<evidence type="ECO:0000313" key="2">
    <source>
        <dbReference type="EMBL" id="PGH08197.1"/>
    </source>
</evidence>
<reference evidence="2 3" key="1">
    <citation type="submission" date="2017-10" db="EMBL/GenBank/DDBJ databases">
        <title>Comparative genomics in systemic dimorphic fungi from Ajellomycetaceae.</title>
        <authorList>
            <person name="Munoz J.F."/>
            <person name="Mcewen J.G."/>
            <person name="Clay O.K."/>
            <person name="Cuomo C.A."/>
        </authorList>
    </citation>
    <scope>NUCLEOTIDE SEQUENCE [LARGE SCALE GENOMIC DNA]</scope>
    <source>
        <strain evidence="2 3">UAMH130</strain>
    </source>
</reference>
<dbReference type="STRING" id="2060905.A0A2B7XHS2"/>
<accession>A0A2B7XHS2</accession>
<dbReference type="PANTHER" id="PTHR42090:SF1">
    <property type="match status" value="1"/>
</dbReference>
<feature type="region of interest" description="Disordered" evidence="1">
    <location>
        <begin position="54"/>
        <end position="73"/>
    </location>
</feature>
<protein>
    <submittedName>
        <fullName evidence="2">Uncharacterized protein</fullName>
    </submittedName>
</protein>
<organism evidence="2 3">
    <name type="scientific">Blastomyces parvus</name>
    <dbReference type="NCBI Taxonomy" id="2060905"/>
    <lineage>
        <taxon>Eukaryota</taxon>
        <taxon>Fungi</taxon>
        <taxon>Dikarya</taxon>
        <taxon>Ascomycota</taxon>
        <taxon>Pezizomycotina</taxon>
        <taxon>Eurotiomycetes</taxon>
        <taxon>Eurotiomycetidae</taxon>
        <taxon>Onygenales</taxon>
        <taxon>Ajellomycetaceae</taxon>
        <taxon>Blastomyces</taxon>
    </lineage>
</organism>
<sequence>MATLRFASSRAGLRVPRVNHNLPHHPPFNLTTRPLQIPRSPFAAVASASQLRTYTSSGNQPKIGEPYDIQNDPDGRYTINTERHEYSKSGSDNAVAEQRAAWDITYITPEKVREASLAEAMTDGHSLAGPLEVSPANPDVSQLTDEAGRSDWVQKGPSRRVSPLKGMKVNYGGTVVIGKRDPLVKLPVK</sequence>
<comment type="caution">
    <text evidence="2">The sequence shown here is derived from an EMBL/GenBank/DDBJ whole genome shotgun (WGS) entry which is preliminary data.</text>
</comment>
<dbReference type="Proteomes" id="UP000224080">
    <property type="component" value="Unassembled WGS sequence"/>
</dbReference>
<dbReference type="EMBL" id="PDNC01000010">
    <property type="protein sequence ID" value="PGH08197.1"/>
    <property type="molecule type" value="Genomic_DNA"/>
</dbReference>
<gene>
    <name evidence="2" type="ORF">GX51_01351</name>
</gene>
<evidence type="ECO:0000313" key="3">
    <source>
        <dbReference type="Proteomes" id="UP000224080"/>
    </source>
</evidence>
<proteinExistence type="predicted"/>
<feature type="region of interest" description="Disordered" evidence="1">
    <location>
        <begin position="129"/>
        <end position="159"/>
    </location>
</feature>
<dbReference type="OrthoDB" id="4220319at2759"/>
<dbReference type="PANTHER" id="PTHR42090">
    <property type="match status" value="1"/>
</dbReference>